<sequence length="221" mass="24119">MKTLLQIAMQELGVKEVPGKEANPQILHYAKEAGFPGYTSDESAWCSLFMNWVAQEAGLEKSGSLAARSWLNKGFSVSIPEPGDVVVFWRVSRESWEGHVGIFLGFSSDGKRIYCLGGNQGNQVSISGRSTEYLLGFRRLRAAGKTIFSGKTLKKGHTGTEVVSLQDALKQLGYNPGTSDGIFGPKTEQALKDFQASDLTLAINGVFDKPTRELLTKLLNQ</sequence>
<proteinExistence type="predicted"/>
<protein>
    <submittedName>
        <fullName evidence="3">TIGR02594 family protein</fullName>
    </submittedName>
</protein>
<accession>A0A1K1PFT3</accession>
<dbReference type="NCBIfam" id="TIGR02594">
    <property type="entry name" value="TIGR02594 family protein"/>
    <property type="match status" value="1"/>
</dbReference>
<dbReference type="AlphaFoldDB" id="A0A1K1PFT3"/>
<dbReference type="RefSeq" id="WP_072317001.1">
    <property type="nucleotide sequence ID" value="NZ_FPJE01000008.1"/>
</dbReference>
<dbReference type="InterPro" id="IPR002477">
    <property type="entry name" value="Peptidoglycan-bd-like"/>
</dbReference>
<dbReference type="OrthoDB" id="9813532at2"/>
<dbReference type="InterPro" id="IPR036365">
    <property type="entry name" value="PGBD-like_sf"/>
</dbReference>
<evidence type="ECO:0000259" key="2">
    <source>
        <dbReference type="Pfam" id="PF05257"/>
    </source>
</evidence>
<dbReference type="SUPFAM" id="SSF47090">
    <property type="entry name" value="PGBD-like"/>
    <property type="match status" value="1"/>
</dbReference>
<organism evidence="3 4">
    <name type="scientific">Sinomicrobium oceani</name>
    <dbReference type="NCBI Taxonomy" id="1150368"/>
    <lineage>
        <taxon>Bacteria</taxon>
        <taxon>Pseudomonadati</taxon>
        <taxon>Bacteroidota</taxon>
        <taxon>Flavobacteriia</taxon>
        <taxon>Flavobacteriales</taxon>
        <taxon>Flavobacteriaceae</taxon>
        <taxon>Sinomicrobium</taxon>
    </lineage>
</organism>
<evidence type="ECO:0000259" key="1">
    <source>
        <dbReference type="Pfam" id="PF01471"/>
    </source>
</evidence>
<dbReference type="InterPro" id="IPR007921">
    <property type="entry name" value="CHAP_dom"/>
</dbReference>
<dbReference type="Gene3D" id="1.10.101.10">
    <property type="entry name" value="PGBD-like superfamily/PGBD"/>
    <property type="match status" value="1"/>
</dbReference>
<name>A0A1K1PFT3_9FLAO</name>
<dbReference type="Pfam" id="PF05257">
    <property type="entry name" value="CHAP"/>
    <property type="match status" value="1"/>
</dbReference>
<dbReference type="Gene3D" id="3.90.1720.10">
    <property type="entry name" value="endopeptidase domain like (from Nostoc punctiforme)"/>
    <property type="match status" value="1"/>
</dbReference>
<feature type="domain" description="Peptidase C51" evidence="2">
    <location>
        <begin position="40"/>
        <end position="119"/>
    </location>
</feature>
<feature type="domain" description="Peptidoglycan binding-like" evidence="1">
    <location>
        <begin position="158"/>
        <end position="215"/>
    </location>
</feature>
<dbReference type="EMBL" id="FPJE01000008">
    <property type="protein sequence ID" value="SFW46642.1"/>
    <property type="molecule type" value="Genomic_DNA"/>
</dbReference>
<evidence type="ECO:0000313" key="4">
    <source>
        <dbReference type="Proteomes" id="UP000182248"/>
    </source>
</evidence>
<dbReference type="STRING" id="1150368.SAMN02927921_01767"/>
<keyword evidence="4" id="KW-1185">Reference proteome</keyword>
<gene>
    <name evidence="3" type="ORF">SAMN02927921_01767</name>
</gene>
<dbReference type="Proteomes" id="UP000182248">
    <property type="component" value="Unassembled WGS sequence"/>
</dbReference>
<dbReference type="InterPro" id="IPR038765">
    <property type="entry name" value="Papain-like_cys_pep_sf"/>
</dbReference>
<reference evidence="3 4" key="1">
    <citation type="submission" date="2016-11" db="EMBL/GenBank/DDBJ databases">
        <authorList>
            <person name="Jaros S."/>
            <person name="Januszkiewicz K."/>
            <person name="Wedrychowicz H."/>
        </authorList>
    </citation>
    <scope>NUCLEOTIDE SEQUENCE [LARGE SCALE GENOMIC DNA]</scope>
    <source>
        <strain evidence="3 4">CGMCC 1.12145</strain>
    </source>
</reference>
<dbReference type="Pfam" id="PF01471">
    <property type="entry name" value="PG_binding_1"/>
    <property type="match status" value="1"/>
</dbReference>
<evidence type="ECO:0000313" key="3">
    <source>
        <dbReference type="EMBL" id="SFW46642.1"/>
    </source>
</evidence>
<dbReference type="InterPro" id="IPR036366">
    <property type="entry name" value="PGBDSf"/>
</dbReference>
<dbReference type="SUPFAM" id="SSF54001">
    <property type="entry name" value="Cysteine proteinases"/>
    <property type="match status" value="1"/>
</dbReference>
<dbReference type="InterPro" id="IPR013423">
    <property type="entry name" value="CHP02594"/>
</dbReference>